<comment type="caution">
    <text evidence="2">The sequence shown here is derived from an EMBL/GenBank/DDBJ whole genome shotgun (WGS) entry which is preliminary data.</text>
</comment>
<dbReference type="InterPro" id="IPR045596">
    <property type="entry name" value="DUF6459"/>
</dbReference>
<dbReference type="RefSeq" id="WP_382395700.1">
    <property type="nucleotide sequence ID" value="NZ_JBHTCQ010000003.1"/>
</dbReference>
<evidence type="ECO:0000313" key="2">
    <source>
        <dbReference type="EMBL" id="MFC7406366.1"/>
    </source>
</evidence>
<keyword evidence="3" id="KW-1185">Reference proteome</keyword>
<dbReference type="Pfam" id="PF20060">
    <property type="entry name" value="DUF6459"/>
    <property type="match status" value="1"/>
</dbReference>
<gene>
    <name evidence="2" type="ORF">ACFQQL_14710</name>
</gene>
<accession>A0ABW2QB82</accession>
<name>A0ABW2QB82_9MICO</name>
<dbReference type="Proteomes" id="UP001596455">
    <property type="component" value="Unassembled WGS sequence"/>
</dbReference>
<sequence length="170" mass="18423">MTTTLTRPVRPGTPRTGVERPGGTGTPRTSAAHPWDRVRFAGPPVRACGPDEESAPVDEVDLPDPQQWAGALVRSTVEVLCGSRPVAQLARWLAPELFESVSRRAGLAERIQGRPRMAARAIIRRVHVCRIEAGTVEASVVVHDGSHLRAAAVRLEAHRGRWRATALQIG</sequence>
<feature type="region of interest" description="Disordered" evidence="1">
    <location>
        <begin position="1"/>
        <end position="44"/>
    </location>
</feature>
<dbReference type="EMBL" id="JBHTCQ010000003">
    <property type="protein sequence ID" value="MFC7406366.1"/>
    <property type="molecule type" value="Genomic_DNA"/>
</dbReference>
<proteinExistence type="predicted"/>
<evidence type="ECO:0000256" key="1">
    <source>
        <dbReference type="SAM" id="MobiDB-lite"/>
    </source>
</evidence>
<protein>
    <submittedName>
        <fullName evidence="2">Rv3235 family protein</fullName>
    </submittedName>
</protein>
<organism evidence="2 3">
    <name type="scientific">Georgenia alba</name>
    <dbReference type="NCBI Taxonomy" id="2233858"/>
    <lineage>
        <taxon>Bacteria</taxon>
        <taxon>Bacillati</taxon>
        <taxon>Actinomycetota</taxon>
        <taxon>Actinomycetes</taxon>
        <taxon>Micrococcales</taxon>
        <taxon>Bogoriellaceae</taxon>
        <taxon>Georgenia</taxon>
    </lineage>
</organism>
<evidence type="ECO:0000313" key="3">
    <source>
        <dbReference type="Proteomes" id="UP001596455"/>
    </source>
</evidence>
<reference evidence="3" key="1">
    <citation type="journal article" date="2019" name="Int. J. Syst. Evol. Microbiol.">
        <title>The Global Catalogue of Microorganisms (GCM) 10K type strain sequencing project: providing services to taxonomists for standard genome sequencing and annotation.</title>
        <authorList>
            <consortium name="The Broad Institute Genomics Platform"/>
            <consortium name="The Broad Institute Genome Sequencing Center for Infectious Disease"/>
            <person name="Wu L."/>
            <person name="Ma J."/>
        </authorList>
    </citation>
    <scope>NUCLEOTIDE SEQUENCE [LARGE SCALE GENOMIC DNA]</scope>
    <source>
        <strain evidence="3">JCM 1490</strain>
    </source>
</reference>